<organism evidence="4 5">
    <name type="scientific">Umbra pygmaea</name>
    <name type="common">Eastern mudminnow</name>
    <dbReference type="NCBI Taxonomy" id="75934"/>
    <lineage>
        <taxon>Eukaryota</taxon>
        <taxon>Metazoa</taxon>
        <taxon>Chordata</taxon>
        <taxon>Craniata</taxon>
        <taxon>Vertebrata</taxon>
        <taxon>Euteleostomi</taxon>
        <taxon>Actinopterygii</taxon>
        <taxon>Neopterygii</taxon>
        <taxon>Teleostei</taxon>
        <taxon>Protacanthopterygii</taxon>
        <taxon>Esociformes</taxon>
        <taxon>Umbridae</taxon>
        <taxon>Umbra</taxon>
    </lineage>
</organism>
<dbReference type="AlphaFoldDB" id="A0ABD0XA51"/>
<feature type="transmembrane region" description="Helical" evidence="3">
    <location>
        <begin position="267"/>
        <end position="292"/>
    </location>
</feature>
<comment type="caution">
    <text evidence="4">The sequence shown here is derived from an EMBL/GenBank/DDBJ whole genome shotgun (WGS) entry which is preliminary data.</text>
</comment>
<comment type="similarity">
    <text evidence="1">Belongs to the apolipoprotein L family.</text>
</comment>
<dbReference type="PANTHER" id="PTHR14096:SF59">
    <property type="entry name" value="APOLIPOPROTEIN L, 1 ISOFORM X1"/>
    <property type="match status" value="1"/>
</dbReference>
<dbReference type="PANTHER" id="PTHR14096">
    <property type="entry name" value="APOLIPOPROTEIN L"/>
    <property type="match status" value="1"/>
</dbReference>
<feature type="transmembrane region" description="Helical" evidence="3">
    <location>
        <begin position="238"/>
        <end position="261"/>
    </location>
</feature>
<dbReference type="Proteomes" id="UP001557470">
    <property type="component" value="Unassembled WGS sequence"/>
</dbReference>
<evidence type="ECO:0000256" key="1">
    <source>
        <dbReference type="ARBA" id="ARBA00010090"/>
    </source>
</evidence>
<reference evidence="4 5" key="1">
    <citation type="submission" date="2024-06" db="EMBL/GenBank/DDBJ databases">
        <authorList>
            <person name="Pan Q."/>
            <person name="Wen M."/>
            <person name="Jouanno E."/>
            <person name="Zahm M."/>
            <person name="Klopp C."/>
            <person name="Cabau C."/>
            <person name="Louis A."/>
            <person name="Berthelot C."/>
            <person name="Parey E."/>
            <person name="Roest Crollius H."/>
            <person name="Montfort J."/>
            <person name="Robinson-Rechavi M."/>
            <person name="Bouchez O."/>
            <person name="Lampietro C."/>
            <person name="Lopez Roques C."/>
            <person name="Donnadieu C."/>
            <person name="Postlethwait J."/>
            <person name="Bobe J."/>
            <person name="Verreycken H."/>
            <person name="Guiguen Y."/>
        </authorList>
    </citation>
    <scope>NUCLEOTIDE SEQUENCE [LARGE SCALE GENOMIC DNA]</scope>
    <source>
        <strain evidence="4">Up_M1</strain>
        <tissue evidence="4">Testis</tissue>
    </source>
</reference>
<evidence type="ECO:0000256" key="2">
    <source>
        <dbReference type="SAM" id="MobiDB-lite"/>
    </source>
</evidence>
<gene>
    <name evidence="4" type="ORF">UPYG_G00061700</name>
</gene>
<dbReference type="Gene3D" id="1.20.1170.10">
    <property type="match status" value="1"/>
</dbReference>
<evidence type="ECO:0000313" key="4">
    <source>
        <dbReference type="EMBL" id="KAL1005640.1"/>
    </source>
</evidence>
<dbReference type="Pfam" id="PF05461">
    <property type="entry name" value="ApoL"/>
    <property type="match status" value="1"/>
</dbReference>
<evidence type="ECO:0000256" key="3">
    <source>
        <dbReference type="SAM" id="Phobius"/>
    </source>
</evidence>
<evidence type="ECO:0000313" key="5">
    <source>
        <dbReference type="Proteomes" id="UP001557470"/>
    </source>
</evidence>
<proteinExistence type="inferred from homology"/>
<accession>A0ABD0XA51</accession>
<keyword evidence="3" id="KW-0472">Membrane</keyword>
<protein>
    <submittedName>
        <fullName evidence="4">Uncharacterized protein</fullName>
    </submittedName>
</protein>
<keyword evidence="3" id="KW-1133">Transmembrane helix</keyword>
<keyword evidence="5" id="KW-1185">Reference proteome</keyword>
<keyword evidence="3" id="KW-0812">Transmembrane</keyword>
<feature type="compositionally biased region" description="Basic and acidic residues" evidence="2">
    <location>
        <begin position="18"/>
        <end position="29"/>
    </location>
</feature>
<feature type="region of interest" description="Disordered" evidence="2">
    <location>
        <begin position="1"/>
        <end position="58"/>
    </location>
</feature>
<sequence>MSKTPTPVPQLRSLFLGKSEEGEPLERRSYGTPSPLDTPGPEFREGRKPPPLPQKNWPLRQMSLQEGCSDTIKRVPHGKPVPVAQKGREMSLPEGGCANEDDGGVTDKIKMFEAEMSHNKQVMGRPLLKAPFIFHREYSKPPPFQHVLVAQKIHLDADNLLEWWGNVKDESWEDLVNDPKHTKEGDEKQFTLKAERVLNAVQLYNLLLNTHGETMKNQITELNGIADNLDMVSKGTKIAGITGGATGAVGGVAAVAGVMLAPLTFGASLAITAVGVGVAAAGGVTGASAAIANKVSGTYDRNKIEQILQNFQEQMGNIEACLTFIKGGMEQLKKQNISTLQGMNTRTFSVAKMDEVTGMGSASAIEASSKASGVLKGFAMGMDIYFTKNKDGKGEAKLNKRFKSEFAGKIRDLAKNLDEGLDEFFKVKEDLVKNNLII</sequence>
<dbReference type="EMBL" id="JAGEUA010000002">
    <property type="protein sequence ID" value="KAL1005640.1"/>
    <property type="molecule type" value="Genomic_DNA"/>
</dbReference>
<name>A0ABD0XA51_UMBPY</name>
<dbReference type="InterPro" id="IPR008405">
    <property type="entry name" value="ApoL"/>
</dbReference>